<evidence type="ECO:0000256" key="2">
    <source>
        <dbReference type="ARBA" id="ARBA00022679"/>
    </source>
</evidence>
<dbReference type="EMBL" id="LT607411">
    <property type="protein sequence ID" value="SCF25689.1"/>
    <property type="molecule type" value="Genomic_DNA"/>
</dbReference>
<reference evidence="4" key="1">
    <citation type="submission" date="2016-06" db="EMBL/GenBank/DDBJ databases">
        <authorList>
            <person name="Varghese N."/>
            <person name="Submissions Spin"/>
        </authorList>
    </citation>
    <scope>NUCLEOTIDE SEQUENCE [LARGE SCALE GENOMIC DNA]</scope>
    <source>
        <strain evidence="4">DSM 43909</strain>
    </source>
</reference>
<dbReference type="RefSeq" id="WP_089008286.1">
    <property type="nucleotide sequence ID" value="NZ_LT607411.1"/>
</dbReference>
<keyword evidence="2 3" id="KW-0808">Transferase</keyword>
<organism evidence="3 4">
    <name type="scientific">Micromonospora viridifaciens</name>
    <dbReference type="NCBI Taxonomy" id="1881"/>
    <lineage>
        <taxon>Bacteria</taxon>
        <taxon>Bacillati</taxon>
        <taxon>Actinomycetota</taxon>
        <taxon>Actinomycetes</taxon>
        <taxon>Micromonosporales</taxon>
        <taxon>Micromonosporaceae</taxon>
        <taxon>Micromonospora</taxon>
    </lineage>
</organism>
<dbReference type="CDD" id="cd06533">
    <property type="entry name" value="Glyco_transf_WecG_TagA"/>
    <property type="match status" value="1"/>
</dbReference>
<accession>A0A1C4YY46</accession>
<gene>
    <name evidence="3" type="ORF">GA0074695_4863</name>
</gene>
<name>A0A1C4YY46_MICVI</name>
<dbReference type="OrthoDB" id="9771846at2"/>
<dbReference type="Pfam" id="PF03808">
    <property type="entry name" value="Glyco_tran_WecG"/>
    <property type="match status" value="1"/>
</dbReference>
<dbReference type="Proteomes" id="UP000198242">
    <property type="component" value="Chromosome I"/>
</dbReference>
<keyword evidence="1" id="KW-0328">Glycosyltransferase</keyword>
<evidence type="ECO:0000256" key="1">
    <source>
        <dbReference type="ARBA" id="ARBA00022676"/>
    </source>
</evidence>
<dbReference type="AlphaFoldDB" id="A0A1C4YY46"/>
<evidence type="ECO:0000313" key="3">
    <source>
        <dbReference type="EMBL" id="SCF25689.1"/>
    </source>
</evidence>
<dbReference type="NCBIfam" id="TIGR00696">
    <property type="entry name" value="wecG_tagA_cpsF"/>
    <property type="match status" value="1"/>
</dbReference>
<proteinExistence type="predicted"/>
<dbReference type="GO" id="GO:0016758">
    <property type="term" value="F:hexosyltransferase activity"/>
    <property type="evidence" value="ECO:0007669"/>
    <property type="project" value="TreeGrafter"/>
</dbReference>
<protein>
    <submittedName>
        <fullName evidence="3">N-acetylglucosaminyldiphosphoundecaprenol N-acetyl-beta-D-mannosaminyltransferase</fullName>
    </submittedName>
</protein>
<dbReference type="PANTHER" id="PTHR34136">
    <property type="match status" value="1"/>
</dbReference>
<keyword evidence="4" id="KW-1185">Reference proteome</keyword>
<dbReference type="InterPro" id="IPR004629">
    <property type="entry name" value="WecG_TagA_CpsF"/>
</dbReference>
<dbReference type="PANTHER" id="PTHR34136:SF1">
    <property type="entry name" value="UDP-N-ACETYL-D-MANNOSAMINURONIC ACID TRANSFERASE"/>
    <property type="match status" value="1"/>
</dbReference>
<evidence type="ECO:0000313" key="4">
    <source>
        <dbReference type="Proteomes" id="UP000198242"/>
    </source>
</evidence>
<sequence length="272" mass="30002">MSSYPNGIRYGHRVDVYGIGFDRVQEEDVIRHVVTELATGRGGQIVTPNVDILRRVHRDRESRAHVESASLVVADGTPVIWASRIAGNPLPARVPGSDLIWSLSAALAEQGRSIYLLGGAPGTASRAEQVMRSRFPRLRIAGHLSPPLGFDTRPDQLEAACASVVAARPDLIYVGLGFPKQERVIALLRPLLASSWFLGCGAAIDFVAGVHRRAPLWMRQSGLEWAYRLAREPMRLTRRYLVHDLPFALQLLAMSARARIGRSQPIRPGERP</sequence>